<dbReference type="Proteomes" id="UP000293912">
    <property type="component" value="Chromosome"/>
</dbReference>
<keyword evidence="2" id="KW-0675">Receptor</keyword>
<gene>
    <name evidence="2" type="ORF">HPF_06170</name>
</gene>
<dbReference type="Gene3D" id="3.40.190.10">
    <property type="entry name" value="Periplasmic binding protein-like II"/>
    <property type="match status" value="1"/>
</dbReference>
<evidence type="ECO:0000313" key="3">
    <source>
        <dbReference type="Proteomes" id="UP000293912"/>
    </source>
</evidence>
<dbReference type="PANTHER" id="PTHR42928">
    <property type="entry name" value="TRICARBOXYLATE-BINDING PROTEIN"/>
    <property type="match status" value="1"/>
</dbReference>
<accession>A0A4P6WTW4</accession>
<dbReference type="AlphaFoldDB" id="A0A4P6WTW4"/>
<protein>
    <submittedName>
        <fullName evidence="2">Tripartite tricarboxylate transporter family receptor</fullName>
    </submittedName>
</protein>
<evidence type="ECO:0000256" key="1">
    <source>
        <dbReference type="ARBA" id="ARBA00006987"/>
    </source>
</evidence>
<dbReference type="Gene3D" id="3.40.190.150">
    <property type="entry name" value="Bordetella uptake gene, domain 1"/>
    <property type="match status" value="1"/>
</dbReference>
<keyword evidence="3" id="KW-1185">Reference proteome</keyword>
<sequence>MHRRQLLLAGAASAAAFHPVLRAQAPAGVAPKPLASMRIYIPGGEGGGWDQTGRALGASLQAAGLAGKISYENKGGKGGTIGLADFVARYNSDPGALLVGGMVMLGAIAVGRPEVTLAQVSPVARLTNDYMVLVAKTGSQPATMAALVEAMRKDLGKVAFTGGSAGGVDHMLAGMIARQLRLDVTKLKYLPTASGREATALLDKGEAQVAISSYSEFQADIEKKALTPLAISSRKTLYGVPSLTEQGVNTELGNWRAVFGPGQVPEADRENLRRIVVTATQHPSWIQSLQERKWLGALQHGKDFAEQLTIEQAIASAVTMMLRLKS</sequence>
<organism evidence="2 3">
    <name type="scientific">Hydrogenophaga pseudoflava</name>
    <name type="common">Pseudomonas carboxydoflava</name>
    <dbReference type="NCBI Taxonomy" id="47421"/>
    <lineage>
        <taxon>Bacteria</taxon>
        <taxon>Pseudomonadati</taxon>
        <taxon>Pseudomonadota</taxon>
        <taxon>Betaproteobacteria</taxon>
        <taxon>Burkholderiales</taxon>
        <taxon>Comamonadaceae</taxon>
        <taxon>Hydrogenophaga</taxon>
    </lineage>
</organism>
<name>A0A4P6WTW4_HYDPS</name>
<dbReference type="RefSeq" id="WP_079364717.1">
    <property type="nucleotide sequence ID" value="NZ_CP037867.1"/>
</dbReference>
<dbReference type="Pfam" id="PF03401">
    <property type="entry name" value="TctC"/>
    <property type="match status" value="1"/>
</dbReference>
<dbReference type="InterPro" id="IPR042100">
    <property type="entry name" value="Bug_dom1"/>
</dbReference>
<dbReference type="PIRSF" id="PIRSF017082">
    <property type="entry name" value="YflP"/>
    <property type="match status" value="1"/>
</dbReference>
<comment type="similarity">
    <text evidence="1">Belongs to the UPF0065 (bug) family.</text>
</comment>
<dbReference type="PANTHER" id="PTHR42928:SF3">
    <property type="entry name" value="UPF0065 PROTEIN YFLP"/>
    <property type="match status" value="1"/>
</dbReference>
<evidence type="ECO:0000313" key="2">
    <source>
        <dbReference type="EMBL" id="QBM27262.1"/>
    </source>
</evidence>
<dbReference type="KEGG" id="hpse:HPF_06170"/>
<dbReference type="EMBL" id="CP037867">
    <property type="protein sequence ID" value="QBM27262.1"/>
    <property type="molecule type" value="Genomic_DNA"/>
</dbReference>
<proteinExistence type="inferred from homology"/>
<dbReference type="InterPro" id="IPR005064">
    <property type="entry name" value="BUG"/>
</dbReference>
<reference evidence="2 3" key="1">
    <citation type="submission" date="2019-03" db="EMBL/GenBank/DDBJ databases">
        <authorList>
            <person name="Sebastian G."/>
            <person name="Baumann P."/>
            <person name="Ruckert C."/>
            <person name="Kalinowski J."/>
            <person name="Nebel B."/>
            <person name="Takors R."/>
            <person name="Blombach B."/>
        </authorList>
    </citation>
    <scope>NUCLEOTIDE SEQUENCE [LARGE SCALE GENOMIC DNA]</scope>
    <source>
        <strain evidence="2 3">DSM 1084</strain>
    </source>
</reference>